<evidence type="ECO:0000313" key="12">
    <source>
        <dbReference type="Proteomes" id="UP001141552"/>
    </source>
</evidence>
<dbReference type="InterPro" id="IPR001841">
    <property type="entry name" value="Znf_RING"/>
</dbReference>
<dbReference type="PROSITE" id="PS00518">
    <property type="entry name" value="ZF_RING_1"/>
    <property type="match status" value="1"/>
</dbReference>
<reference evidence="11" key="2">
    <citation type="journal article" date="2023" name="Plants (Basel)">
        <title>Annotation of the Turnera subulata (Passifloraceae) Draft Genome Reveals the S-Locus Evolved after the Divergence of Turneroideae from Passifloroideae in a Stepwise Manner.</title>
        <authorList>
            <person name="Henning P.M."/>
            <person name="Roalson E.H."/>
            <person name="Mir W."/>
            <person name="McCubbin A.G."/>
            <person name="Shore J.S."/>
        </authorList>
    </citation>
    <scope>NUCLEOTIDE SEQUENCE</scope>
    <source>
        <strain evidence="11">F60SS</strain>
    </source>
</reference>
<evidence type="ECO:0000256" key="4">
    <source>
        <dbReference type="ARBA" id="ARBA00022771"/>
    </source>
</evidence>
<dbReference type="SUPFAM" id="SSF57850">
    <property type="entry name" value="RING/U-box"/>
    <property type="match status" value="1"/>
</dbReference>
<organism evidence="11 12">
    <name type="scientific">Turnera subulata</name>
    <dbReference type="NCBI Taxonomy" id="218843"/>
    <lineage>
        <taxon>Eukaryota</taxon>
        <taxon>Viridiplantae</taxon>
        <taxon>Streptophyta</taxon>
        <taxon>Embryophyta</taxon>
        <taxon>Tracheophyta</taxon>
        <taxon>Spermatophyta</taxon>
        <taxon>Magnoliopsida</taxon>
        <taxon>eudicotyledons</taxon>
        <taxon>Gunneridae</taxon>
        <taxon>Pentapetalae</taxon>
        <taxon>rosids</taxon>
        <taxon>fabids</taxon>
        <taxon>Malpighiales</taxon>
        <taxon>Passifloraceae</taxon>
        <taxon>Turnera</taxon>
    </lineage>
</organism>
<dbReference type="SMART" id="SM00184">
    <property type="entry name" value="RING"/>
    <property type="match status" value="1"/>
</dbReference>
<evidence type="ECO:0000256" key="1">
    <source>
        <dbReference type="ARBA" id="ARBA00004286"/>
    </source>
</evidence>
<dbReference type="AlphaFoldDB" id="A0A9Q0F560"/>
<protein>
    <recommendedName>
        <fullName evidence="6">RING-type E3 ubiquitin transferase BRCA1</fullName>
    </recommendedName>
</protein>
<comment type="caution">
    <text evidence="11">The sequence shown here is derived from an EMBL/GenBank/DDBJ whole genome shotgun (WGS) entry which is preliminary data.</text>
</comment>
<dbReference type="Pfam" id="PF12738">
    <property type="entry name" value="PTCB-BRCT"/>
    <property type="match status" value="1"/>
</dbReference>
<gene>
    <name evidence="11" type="ORF">Tsubulata_008692</name>
</gene>
<keyword evidence="5" id="KW-0862">Zinc</keyword>
<dbReference type="Gene3D" id="3.40.50.10190">
    <property type="entry name" value="BRCT domain"/>
    <property type="match status" value="1"/>
</dbReference>
<dbReference type="PANTHER" id="PTHR47776:SF2">
    <property type="entry name" value="RING-TYPE E3 UBIQUITIN TRANSFERASE BRCA1"/>
    <property type="match status" value="1"/>
</dbReference>
<dbReference type="InterPro" id="IPR017907">
    <property type="entry name" value="Znf_RING_CS"/>
</dbReference>
<dbReference type="PROSITE" id="PS50172">
    <property type="entry name" value="BRCT"/>
    <property type="match status" value="1"/>
</dbReference>
<comment type="subcellular location">
    <subcellularLocation>
        <location evidence="1">Chromosome</location>
    </subcellularLocation>
</comment>
<keyword evidence="12" id="KW-1185">Reference proteome</keyword>
<evidence type="ECO:0000256" key="8">
    <source>
        <dbReference type="SAM" id="MobiDB-lite"/>
    </source>
</evidence>
<keyword evidence="3" id="KW-0479">Metal-binding</keyword>
<dbReference type="InterPro" id="IPR013083">
    <property type="entry name" value="Znf_RING/FYVE/PHD"/>
</dbReference>
<dbReference type="InterPro" id="IPR018957">
    <property type="entry name" value="Znf_C3HC4_RING-type"/>
</dbReference>
<evidence type="ECO:0000256" key="2">
    <source>
        <dbReference type="ARBA" id="ARBA00022454"/>
    </source>
</evidence>
<evidence type="ECO:0000259" key="9">
    <source>
        <dbReference type="PROSITE" id="PS50089"/>
    </source>
</evidence>
<dbReference type="Proteomes" id="UP001141552">
    <property type="component" value="Unassembled WGS sequence"/>
</dbReference>
<dbReference type="EMBL" id="JAKUCV010006991">
    <property type="protein sequence ID" value="KAJ4825153.1"/>
    <property type="molecule type" value="Genomic_DNA"/>
</dbReference>
<keyword evidence="4 7" id="KW-0863">Zinc-finger</keyword>
<name>A0A9Q0F560_9ROSI</name>
<dbReference type="PANTHER" id="PTHR47776">
    <property type="entry name" value="F5A8.9 PROTEIN"/>
    <property type="match status" value="1"/>
</dbReference>
<evidence type="ECO:0000256" key="3">
    <source>
        <dbReference type="ARBA" id="ARBA00022723"/>
    </source>
</evidence>
<evidence type="ECO:0000259" key="10">
    <source>
        <dbReference type="PROSITE" id="PS50172"/>
    </source>
</evidence>
<dbReference type="PROSITE" id="PS50089">
    <property type="entry name" value="ZF_RING_2"/>
    <property type="match status" value="1"/>
</dbReference>
<feature type="domain" description="BRCT" evidence="10">
    <location>
        <begin position="1"/>
        <end position="91"/>
    </location>
</feature>
<evidence type="ECO:0000313" key="11">
    <source>
        <dbReference type="EMBL" id="KAJ4825153.1"/>
    </source>
</evidence>
<dbReference type="GO" id="GO:0008270">
    <property type="term" value="F:zinc ion binding"/>
    <property type="evidence" value="ECO:0007669"/>
    <property type="project" value="UniProtKB-KW"/>
</dbReference>
<evidence type="ECO:0000256" key="5">
    <source>
        <dbReference type="ARBA" id="ARBA00022833"/>
    </source>
</evidence>
<feature type="region of interest" description="Disordered" evidence="8">
    <location>
        <begin position="171"/>
        <end position="196"/>
    </location>
</feature>
<keyword evidence="2" id="KW-0158">Chromosome</keyword>
<accession>A0A9Q0F560</accession>
<feature type="compositionally biased region" description="Basic and acidic residues" evidence="8">
    <location>
        <begin position="326"/>
        <end position="339"/>
    </location>
</feature>
<feature type="domain" description="RING-type" evidence="9">
    <location>
        <begin position="356"/>
        <end position="401"/>
    </location>
</feature>
<dbReference type="InterPro" id="IPR036420">
    <property type="entry name" value="BRCT_dom_sf"/>
</dbReference>
<proteinExistence type="predicted"/>
<dbReference type="OrthoDB" id="251770at2759"/>
<reference evidence="11" key="1">
    <citation type="submission" date="2022-02" db="EMBL/GenBank/DDBJ databases">
        <authorList>
            <person name="Henning P.M."/>
            <person name="McCubbin A.G."/>
            <person name="Shore J.S."/>
        </authorList>
    </citation>
    <scope>NUCLEOTIDE SEQUENCE</scope>
    <source>
        <strain evidence="11">F60SS</strain>
        <tissue evidence="11">Leaves</tissue>
    </source>
</reference>
<dbReference type="InterPro" id="IPR001357">
    <property type="entry name" value="BRCT_dom"/>
</dbReference>
<dbReference type="Pfam" id="PF00097">
    <property type="entry name" value="zf-C3HC4"/>
    <property type="match status" value="1"/>
</dbReference>
<evidence type="ECO:0000256" key="6">
    <source>
        <dbReference type="ARBA" id="ARBA00031556"/>
    </source>
</evidence>
<sequence>MERPVPGMESVVATVSGYHGTERFNLIKLISHSGASFVGAMSRSVTHLVCWRFEGRKYSLGKKFDAIIVNHRWVEECVKQGIRVPEHPYMMQSGEEVGPLLLQVPAAVDKLVSLNNSREALSDRSNSCDNSSRRVTDVSAWTDSFLLDQFCTSGQLQDLFPDVGKGRLRKYRAKSKQGESNSKRERKKVSWHEQSSSCSNVLQGKWRTDEIGSTSLDDPSHKMRRLVKKNVSRKNVETELLESDNEQCPTRVHEKQPDAAAAYKSADAERNAHTFERGGTSNATLNEDGNFASEIFDEIEEVRDWNLLSGSEHSSLFPEFAPTSLKRPDNEDSKGKAKDMGQCGPRSPTSLELSSCVICLTEFSPTRGILPCGHRFCYRCIQSWADHTASMRKLSTCPMCKASFDRIIRVEAADTSDQKIYSQTIPYTSSTTDIFFIEDQERCRSDAEVLFILV</sequence>
<evidence type="ECO:0000256" key="7">
    <source>
        <dbReference type="PROSITE-ProRule" id="PRU00175"/>
    </source>
</evidence>
<feature type="region of interest" description="Disordered" evidence="8">
    <location>
        <begin position="319"/>
        <end position="346"/>
    </location>
</feature>
<dbReference type="Gene3D" id="3.30.40.10">
    <property type="entry name" value="Zinc/RING finger domain, C3HC4 (zinc finger)"/>
    <property type="match status" value="1"/>
</dbReference>
<dbReference type="SUPFAM" id="SSF52113">
    <property type="entry name" value="BRCT domain"/>
    <property type="match status" value="1"/>
</dbReference>
<dbReference type="SMART" id="SM00292">
    <property type="entry name" value="BRCT"/>
    <property type="match status" value="1"/>
</dbReference>
<dbReference type="GO" id="GO:0005694">
    <property type="term" value="C:chromosome"/>
    <property type="evidence" value="ECO:0007669"/>
    <property type="project" value="UniProtKB-SubCell"/>
</dbReference>